<dbReference type="PANTHER" id="PTHR46148:SF52">
    <property type="entry name" value="OS04G0603800 PROTEIN"/>
    <property type="match status" value="1"/>
</dbReference>
<protein>
    <recommendedName>
        <fullName evidence="1">Tf2-1-like SH3-like domain-containing protein</fullName>
    </recommendedName>
</protein>
<feature type="domain" description="Tf2-1-like SH3-like" evidence="1">
    <location>
        <begin position="207"/>
        <end position="249"/>
    </location>
</feature>
<accession>A0A438KF44</accession>
<sequence length="307" mass="34393">MDVSLESKSLPSVGYSRKSYLQTTSQRLARDKLVYLNGRRPLALSSVGPGSFRRTPWHCAKWMRNSPGKRCQRIRTCLSGEVETSSSPIRHQVSDVKYLEKVECLPDRIPDVRYPEKMKRRKGDCLRVQGVGTPPPDDTERALLSGATPSRFLKRTYGGAPLSGLLQGEAHSTPHVSPPFDGVSGRPVRTSFAGKTKPELNLVIKGLVRRYEGPFPILGKVNKVSYKVELPLRLKIHHVFHVSYLKPYHEDKDDPSRGFSKRAPTAVVTSYDKEVEHIIGKPSHQETRCASCYGVLSEMKGTTRERG</sequence>
<dbReference type="Pfam" id="PF24626">
    <property type="entry name" value="SH3_Tf2-1"/>
    <property type="match status" value="1"/>
</dbReference>
<dbReference type="Proteomes" id="UP000288805">
    <property type="component" value="Unassembled WGS sequence"/>
</dbReference>
<evidence type="ECO:0000259" key="1">
    <source>
        <dbReference type="Pfam" id="PF24626"/>
    </source>
</evidence>
<evidence type="ECO:0000313" key="3">
    <source>
        <dbReference type="Proteomes" id="UP000288805"/>
    </source>
</evidence>
<comment type="caution">
    <text evidence="2">The sequence shown here is derived from an EMBL/GenBank/DDBJ whole genome shotgun (WGS) entry which is preliminary data.</text>
</comment>
<gene>
    <name evidence="2" type="ORF">CK203_005073</name>
</gene>
<evidence type="ECO:0000313" key="2">
    <source>
        <dbReference type="EMBL" id="RVX19835.1"/>
    </source>
</evidence>
<name>A0A438KF44_VITVI</name>
<dbReference type="InterPro" id="IPR056924">
    <property type="entry name" value="SH3_Tf2-1"/>
</dbReference>
<dbReference type="PANTHER" id="PTHR46148">
    <property type="entry name" value="CHROMO DOMAIN-CONTAINING PROTEIN"/>
    <property type="match status" value="1"/>
</dbReference>
<dbReference type="EMBL" id="QGNW01000008">
    <property type="protein sequence ID" value="RVX19835.1"/>
    <property type="molecule type" value="Genomic_DNA"/>
</dbReference>
<proteinExistence type="predicted"/>
<organism evidence="2 3">
    <name type="scientific">Vitis vinifera</name>
    <name type="common">Grape</name>
    <dbReference type="NCBI Taxonomy" id="29760"/>
    <lineage>
        <taxon>Eukaryota</taxon>
        <taxon>Viridiplantae</taxon>
        <taxon>Streptophyta</taxon>
        <taxon>Embryophyta</taxon>
        <taxon>Tracheophyta</taxon>
        <taxon>Spermatophyta</taxon>
        <taxon>Magnoliopsida</taxon>
        <taxon>eudicotyledons</taxon>
        <taxon>Gunneridae</taxon>
        <taxon>Pentapetalae</taxon>
        <taxon>rosids</taxon>
        <taxon>Vitales</taxon>
        <taxon>Vitaceae</taxon>
        <taxon>Viteae</taxon>
        <taxon>Vitis</taxon>
    </lineage>
</organism>
<dbReference type="AlphaFoldDB" id="A0A438KF44"/>
<reference evidence="2 3" key="1">
    <citation type="journal article" date="2018" name="PLoS Genet.">
        <title>Population sequencing reveals clonal diversity and ancestral inbreeding in the grapevine cultivar Chardonnay.</title>
        <authorList>
            <person name="Roach M.J."/>
            <person name="Johnson D.L."/>
            <person name="Bohlmann J."/>
            <person name="van Vuuren H.J."/>
            <person name="Jones S.J."/>
            <person name="Pretorius I.S."/>
            <person name="Schmidt S.A."/>
            <person name="Borneman A.R."/>
        </authorList>
    </citation>
    <scope>NUCLEOTIDE SEQUENCE [LARGE SCALE GENOMIC DNA]</scope>
    <source>
        <strain evidence="3">cv. Chardonnay</strain>
        <tissue evidence="2">Leaf</tissue>
    </source>
</reference>